<proteinExistence type="predicted"/>
<reference evidence="3 4" key="1">
    <citation type="submission" date="2020-07" db="EMBL/GenBank/DDBJ databases">
        <title>Sequencing the genomes of 1000 actinobacteria strains.</title>
        <authorList>
            <person name="Klenk H.-P."/>
        </authorList>
    </citation>
    <scope>NUCLEOTIDE SEQUENCE [LARGE SCALE GENOMIC DNA]</scope>
    <source>
        <strain evidence="3 4">LI1</strain>
    </source>
</reference>
<keyword evidence="2" id="KW-0732">Signal</keyword>
<name>A0A7Z0J5P8_9MICO</name>
<sequence length="184" mass="19032">MLFACVAFAGVLFACVAFAGVLFACVAFAGVLFAGVLFACVALAGVLFAAVDLAGAPFAGACVAAAVITVELCPTAGLAGAGAGAGVDLVPGMSFTGWSGSGGVGTEVTSQTYQASARCVARDARHCADEHRRFSWENPPCSITNWIRLHEFFTVVRVRGYCGSGITVCLNVNFWANREQILQH</sequence>
<evidence type="ECO:0000313" key="4">
    <source>
        <dbReference type="Proteomes" id="UP000537260"/>
    </source>
</evidence>
<feature type="signal peptide" evidence="2">
    <location>
        <begin position="1"/>
        <end position="19"/>
    </location>
</feature>
<dbReference type="Proteomes" id="UP000537260">
    <property type="component" value="Unassembled WGS sequence"/>
</dbReference>
<evidence type="ECO:0000256" key="1">
    <source>
        <dbReference type="SAM" id="Phobius"/>
    </source>
</evidence>
<feature type="transmembrane region" description="Helical" evidence="1">
    <location>
        <begin position="29"/>
        <end position="51"/>
    </location>
</feature>
<evidence type="ECO:0000256" key="2">
    <source>
        <dbReference type="SAM" id="SignalP"/>
    </source>
</evidence>
<keyword evidence="1" id="KW-0472">Membrane</keyword>
<organism evidence="3 4">
    <name type="scientific">Glaciibacter psychrotolerans</name>
    <dbReference type="NCBI Taxonomy" id="670054"/>
    <lineage>
        <taxon>Bacteria</taxon>
        <taxon>Bacillati</taxon>
        <taxon>Actinomycetota</taxon>
        <taxon>Actinomycetes</taxon>
        <taxon>Micrococcales</taxon>
        <taxon>Microbacteriaceae</taxon>
        <taxon>Glaciibacter</taxon>
    </lineage>
</organism>
<dbReference type="EMBL" id="JACCFM010000001">
    <property type="protein sequence ID" value="NYJ19640.1"/>
    <property type="molecule type" value="Genomic_DNA"/>
</dbReference>
<keyword evidence="4" id="KW-1185">Reference proteome</keyword>
<evidence type="ECO:0000313" key="3">
    <source>
        <dbReference type="EMBL" id="NYJ19640.1"/>
    </source>
</evidence>
<gene>
    <name evidence="3" type="ORF">HNR05_001431</name>
</gene>
<feature type="chain" id="PRO_5030932054" evidence="2">
    <location>
        <begin position="20"/>
        <end position="184"/>
    </location>
</feature>
<keyword evidence="1" id="KW-0812">Transmembrane</keyword>
<accession>A0A7Z0J5P8</accession>
<protein>
    <submittedName>
        <fullName evidence="3">Uncharacterized protein</fullName>
    </submittedName>
</protein>
<dbReference type="AlphaFoldDB" id="A0A7Z0J5P8"/>
<keyword evidence="1" id="KW-1133">Transmembrane helix</keyword>
<comment type="caution">
    <text evidence="3">The sequence shown here is derived from an EMBL/GenBank/DDBJ whole genome shotgun (WGS) entry which is preliminary data.</text>
</comment>